<feature type="domain" description="dUTPase-like" evidence="6">
    <location>
        <begin position="125"/>
        <end position="166"/>
    </location>
</feature>
<dbReference type="GO" id="GO:0004170">
    <property type="term" value="F:dUTP diphosphatase activity"/>
    <property type="evidence" value="ECO:0007669"/>
    <property type="project" value="UniProtKB-EC"/>
</dbReference>
<dbReference type="InterPro" id="IPR008181">
    <property type="entry name" value="dUTPase"/>
</dbReference>
<keyword evidence="4" id="KW-0546">Nucleotide metabolism</keyword>
<comment type="catalytic activity">
    <reaction evidence="5">
        <text>dUTP + H2O = dUMP + diphosphate + H(+)</text>
        <dbReference type="Rhea" id="RHEA:10248"/>
        <dbReference type="ChEBI" id="CHEBI:15377"/>
        <dbReference type="ChEBI" id="CHEBI:15378"/>
        <dbReference type="ChEBI" id="CHEBI:33019"/>
        <dbReference type="ChEBI" id="CHEBI:61555"/>
        <dbReference type="ChEBI" id="CHEBI:246422"/>
        <dbReference type="EC" id="3.6.1.23"/>
    </reaction>
</comment>
<evidence type="ECO:0000256" key="2">
    <source>
        <dbReference type="ARBA" id="ARBA00012379"/>
    </source>
</evidence>
<organism evidence="7 8">
    <name type="scientific">Salicibibacter kimchii</name>
    <dbReference type="NCBI Taxonomy" id="2099786"/>
    <lineage>
        <taxon>Bacteria</taxon>
        <taxon>Bacillati</taxon>
        <taxon>Bacillota</taxon>
        <taxon>Bacilli</taxon>
        <taxon>Bacillales</taxon>
        <taxon>Bacillaceae</taxon>
        <taxon>Salicibibacter</taxon>
    </lineage>
</organism>
<dbReference type="PANTHER" id="PTHR11241">
    <property type="entry name" value="DEOXYURIDINE 5'-TRIPHOSPHATE NUCLEOTIDOHYDROLASE"/>
    <property type="match status" value="1"/>
</dbReference>
<evidence type="ECO:0000259" key="6">
    <source>
        <dbReference type="Pfam" id="PF00692"/>
    </source>
</evidence>
<dbReference type="GO" id="GO:0046081">
    <property type="term" value="P:dUTP catabolic process"/>
    <property type="evidence" value="ECO:0007669"/>
    <property type="project" value="InterPro"/>
</dbReference>
<reference evidence="7 8" key="1">
    <citation type="journal article" date="2018" name="J. Microbiol.">
        <title>Salicibibacter kimchii gen. nov., sp. nov., a moderately halophilic and alkalitolerant bacterium in the family Bacillaceae, isolated from kimchi.</title>
        <authorList>
            <person name="Jang J.Y."/>
            <person name="Oh Y.J."/>
            <person name="Lim S.K."/>
            <person name="Park H.K."/>
            <person name="Lee C."/>
            <person name="Kim J.Y."/>
            <person name="Lee M.A."/>
            <person name="Choi H.J."/>
        </authorList>
    </citation>
    <scope>NUCLEOTIDE SEQUENCE [LARGE SCALE GENOMIC DNA]</scope>
    <source>
        <strain evidence="7 8">NKC1-1</strain>
    </source>
</reference>
<accession>A0A345C4C5</accession>
<dbReference type="GO" id="GO:0000287">
    <property type="term" value="F:magnesium ion binding"/>
    <property type="evidence" value="ECO:0007669"/>
    <property type="project" value="InterPro"/>
</dbReference>
<evidence type="ECO:0000256" key="1">
    <source>
        <dbReference type="ARBA" id="ARBA00006581"/>
    </source>
</evidence>
<evidence type="ECO:0000256" key="3">
    <source>
        <dbReference type="ARBA" id="ARBA00022801"/>
    </source>
</evidence>
<dbReference type="NCBIfam" id="TIGR00576">
    <property type="entry name" value="dut"/>
    <property type="match status" value="1"/>
</dbReference>
<feature type="domain" description="dUTPase-like" evidence="6">
    <location>
        <begin position="11"/>
        <end position="97"/>
    </location>
</feature>
<name>A0A345C4C5_9BACI</name>
<dbReference type="KEGG" id="rue:DT065_17870"/>
<evidence type="ECO:0000256" key="5">
    <source>
        <dbReference type="ARBA" id="ARBA00047686"/>
    </source>
</evidence>
<dbReference type="InterPro" id="IPR036157">
    <property type="entry name" value="dUTPase-like_sf"/>
</dbReference>
<dbReference type="RefSeq" id="WP_114376425.1">
    <property type="nucleotide sequence ID" value="NZ_CP031092.1"/>
</dbReference>
<keyword evidence="8" id="KW-1185">Reference proteome</keyword>
<evidence type="ECO:0000313" key="7">
    <source>
        <dbReference type="EMBL" id="AXF58056.1"/>
    </source>
</evidence>
<dbReference type="PANTHER" id="PTHR11241:SF0">
    <property type="entry name" value="DEOXYURIDINE 5'-TRIPHOSPHATE NUCLEOTIDOHYDROLASE"/>
    <property type="match status" value="1"/>
</dbReference>
<evidence type="ECO:0000256" key="4">
    <source>
        <dbReference type="ARBA" id="ARBA00023080"/>
    </source>
</evidence>
<dbReference type="CDD" id="cd07557">
    <property type="entry name" value="trimeric_dUTPase"/>
    <property type="match status" value="1"/>
</dbReference>
<dbReference type="Proteomes" id="UP000252100">
    <property type="component" value="Chromosome"/>
</dbReference>
<dbReference type="InterPro" id="IPR029054">
    <property type="entry name" value="dUTPase-like"/>
</dbReference>
<dbReference type="EC" id="3.6.1.23" evidence="2"/>
<gene>
    <name evidence="7" type="ORF">DT065_17870</name>
</gene>
<dbReference type="Gene3D" id="2.70.40.10">
    <property type="match status" value="1"/>
</dbReference>
<keyword evidence="3 7" id="KW-0378">Hydrolase</keyword>
<dbReference type="GO" id="GO:0006226">
    <property type="term" value="P:dUMP biosynthetic process"/>
    <property type="evidence" value="ECO:0007669"/>
    <property type="project" value="InterPro"/>
</dbReference>
<dbReference type="InterPro" id="IPR033704">
    <property type="entry name" value="dUTPase_trimeric"/>
</dbReference>
<protein>
    <recommendedName>
        <fullName evidence="2">dUTP diphosphatase</fullName>
        <ecNumber evidence="2">3.6.1.23</ecNumber>
    </recommendedName>
</protein>
<comment type="similarity">
    <text evidence="1">Belongs to the dUTPase family.</text>
</comment>
<dbReference type="SUPFAM" id="SSF51283">
    <property type="entry name" value="dUTPase-like"/>
    <property type="match status" value="1"/>
</dbReference>
<dbReference type="AlphaFoldDB" id="A0A345C4C5"/>
<dbReference type="Pfam" id="PF00692">
    <property type="entry name" value="dUTPase"/>
    <property type="match status" value="2"/>
</dbReference>
<sequence length="168" mass="18243">MNVQVKKLTADAKLPSYGSDSASGFDLYADEEVIIAPGESKKVKIGLAFAIPNGYEMQIRPRSGMSKKTKLRLSNAPGTIDADYRGEVAVLLDNTSETSTDEENIILSIQGEKEEREATYLKGTYIIQKHDRIAQGVLQEVPRAVFSEVDVLDETVRGTGGFGSTGVK</sequence>
<proteinExistence type="inferred from homology"/>
<evidence type="ECO:0000313" key="8">
    <source>
        <dbReference type="Proteomes" id="UP000252100"/>
    </source>
</evidence>
<dbReference type="OrthoDB" id="9809956at2"/>
<dbReference type="EMBL" id="CP031092">
    <property type="protein sequence ID" value="AXF58056.1"/>
    <property type="molecule type" value="Genomic_DNA"/>
</dbReference>